<dbReference type="Proteomes" id="UP000051131">
    <property type="component" value="Unassembled WGS sequence"/>
</dbReference>
<keyword evidence="1" id="KW-0238">DNA-binding</keyword>
<proteinExistence type="predicted"/>
<evidence type="ECO:0000256" key="1">
    <source>
        <dbReference type="ARBA" id="ARBA00023125"/>
    </source>
</evidence>
<organism evidence="2 3">
    <name type="scientific">Liquorilactobacillus cacaonum DSM 21116</name>
    <dbReference type="NCBI Taxonomy" id="1423729"/>
    <lineage>
        <taxon>Bacteria</taxon>
        <taxon>Bacillati</taxon>
        <taxon>Bacillota</taxon>
        <taxon>Bacilli</taxon>
        <taxon>Lactobacillales</taxon>
        <taxon>Lactobacillaceae</taxon>
        <taxon>Liquorilactobacillus</taxon>
    </lineage>
</organism>
<keyword evidence="3" id="KW-1185">Reference proteome</keyword>
<evidence type="ECO:0000313" key="2">
    <source>
        <dbReference type="EMBL" id="KRM90667.1"/>
    </source>
</evidence>
<dbReference type="OrthoDB" id="2314876at2"/>
<dbReference type="STRING" id="1423729.FC80_GL000657"/>
<sequence length="192" mass="22224">MSSNTFSQLAKVFADEKNIKIIKATNIKKGCNIKGISEKTGIVTSQLYYPVKKLVELDLLEVVRTEQIKNLQEYYYSSYKLNDHSEISADYNNSQLDGISMSSQWVASHKEEFVKMFLYRMQMFLDTATNEMTKFQEDPNYLIRSGGIFSTPKLSYGAQKKLFSDMYELVSQAEANDTGKNKEEFNFMIEKW</sequence>
<gene>
    <name evidence="2" type="ORF">FC80_GL000657</name>
</gene>
<reference evidence="2 3" key="1">
    <citation type="journal article" date="2015" name="Genome Announc.">
        <title>Expanding the biotechnology potential of lactobacilli through comparative genomics of 213 strains and associated genera.</title>
        <authorList>
            <person name="Sun Z."/>
            <person name="Harris H.M."/>
            <person name="McCann A."/>
            <person name="Guo C."/>
            <person name="Argimon S."/>
            <person name="Zhang W."/>
            <person name="Yang X."/>
            <person name="Jeffery I.B."/>
            <person name="Cooney J.C."/>
            <person name="Kagawa T.F."/>
            <person name="Liu W."/>
            <person name="Song Y."/>
            <person name="Salvetti E."/>
            <person name="Wrobel A."/>
            <person name="Rasinkangas P."/>
            <person name="Parkhill J."/>
            <person name="Rea M.C."/>
            <person name="O'Sullivan O."/>
            <person name="Ritari J."/>
            <person name="Douillard F.P."/>
            <person name="Paul Ross R."/>
            <person name="Yang R."/>
            <person name="Briner A.E."/>
            <person name="Felis G.E."/>
            <person name="de Vos W.M."/>
            <person name="Barrangou R."/>
            <person name="Klaenhammer T.R."/>
            <person name="Caufield P.W."/>
            <person name="Cui Y."/>
            <person name="Zhang H."/>
            <person name="O'Toole P.W."/>
        </authorList>
    </citation>
    <scope>NUCLEOTIDE SEQUENCE [LARGE SCALE GENOMIC DNA]</scope>
    <source>
        <strain evidence="2 3">DSM 21116</strain>
    </source>
</reference>
<dbReference type="EMBL" id="AYZE01000014">
    <property type="protein sequence ID" value="KRM90667.1"/>
    <property type="molecule type" value="Genomic_DNA"/>
</dbReference>
<evidence type="ECO:0000313" key="3">
    <source>
        <dbReference type="Proteomes" id="UP000051131"/>
    </source>
</evidence>
<dbReference type="GO" id="GO:0003677">
    <property type="term" value="F:DNA binding"/>
    <property type="evidence" value="ECO:0007669"/>
    <property type="project" value="UniProtKB-KW"/>
</dbReference>
<dbReference type="SUPFAM" id="SSF46785">
    <property type="entry name" value="Winged helix' DNA-binding domain"/>
    <property type="match status" value="1"/>
</dbReference>
<dbReference type="PATRIC" id="fig|1423729.3.peg.664"/>
<protein>
    <submittedName>
        <fullName evidence="2">Uncharacterized protein</fullName>
    </submittedName>
</protein>
<comment type="caution">
    <text evidence="2">The sequence shown here is derived from an EMBL/GenBank/DDBJ whole genome shotgun (WGS) entry which is preliminary data.</text>
</comment>
<dbReference type="RefSeq" id="WP_057828896.1">
    <property type="nucleotide sequence ID" value="NZ_AYZE01000014.1"/>
</dbReference>
<dbReference type="AlphaFoldDB" id="A0A0R2CQT2"/>
<dbReference type="Gene3D" id="1.10.10.10">
    <property type="entry name" value="Winged helix-like DNA-binding domain superfamily/Winged helix DNA-binding domain"/>
    <property type="match status" value="1"/>
</dbReference>
<dbReference type="InterPro" id="IPR036388">
    <property type="entry name" value="WH-like_DNA-bd_sf"/>
</dbReference>
<dbReference type="InterPro" id="IPR011991">
    <property type="entry name" value="ArsR-like_HTH"/>
</dbReference>
<name>A0A0R2CQT2_9LACO</name>
<accession>A0A0R2CQT2</accession>
<dbReference type="CDD" id="cd00090">
    <property type="entry name" value="HTH_ARSR"/>
    <property type="match status" value="1"/>
</dbReference>
<dbReference type="InterPro" id="IPR036390">
    <property type="entry name" value="WH_DNA-bd_sf"/>
</dbReference>